<reference evidence="2" key="2">
    <citation type="submission" date="2020-11" db="EMBL/GenBank/DDBJ databases">
        <authorList>
            <consortium name="DOE Joint Genome Institute"/>
            <person name="Kuo A."/>
            <person name="Miyauchi S."/>
            <person name="Kiss E."/>
            <person name="Drula E."/>
            <person name="Kohler A."/>
            <person name="Sanchez-Garcia M."/>
            <person name="Andreopoulos B."/>
            <person name="Barry K.W."/>
            <person name="Bonito G."/>
            <person name="Buee M."/>
            <person name="Carver A."/>
            <person name="Chen C."/>
            <person name="Cichocki N."/>
            <person name="Clum A."/>
            <person name="Culley D."/>
            <person name="Crous P.W."/>
            <person name="Fauchery L."/>
            <person name="Girlanda M."/>
            <person name="Hayes R."/>
            <person name="Keri Z."/>
            <person name="Labutti K."/>
            <person name="Lipzen A."/>
            <person name="Lombard V."/>
            <person name="Magnuson J."/>
            <person name="Maillard F."/>
            <person name="Morin E."/>
            <person name="Murat C."/>
            <person name="Nolan M."/>
            <person name="Ohm R."/>
            <person name="Pangilinan J."/>
            <person name="Pereira M."/>
            <person name="Perotto S."/>
            <person name="Peter M."/>
            <person name="Riley R."/>
            <person name="Sitrit Y."/>
            <person name="Stielow B."/>
            <person name="Szollosi G."/>
            <person name="Zifcakova L."/>
            <person name="Stursova M."/>
            <person name="Spatafora J.W."/>
            <person name="Tedersoo L."/>
            <person name="Vaario L.-M."/>
            <person name="Yamada A."/>
            <person name="Yan M."/>
            <person name="Wang P."/>
            <person name="Xu J."/>
            <person name="Bruns T."/>
            <person name="Baldrian P."/>
            <person name="Vilgalys R."/>
            <person name="Henrissat B."/>
            <person name="Grigoriev I.V."/>
            <person name="Hibbett D."/>
            <person name="Nagy L.G."/>
            <person name="Martin F.M."/>
        </authorList>
    </citation>
    <scope>NUCLEOTIDE SEQUENCE</scope>
    <source>
        <strain evidence="2">UH-Tt-Lm1</strain>
    </source>
</reference>
<keyword evidence="3" id="KW-1185">Reference proteome</keyword>
<keyword evidence="1" id="KW-1133">Transmembrane helix</keyword>
<feature type="transmembrane region" description="Helical" evidence="1">
    <location>
        <begin position="64"/>
        <end position="87"/>
    </location>
</feature>
<dbReference type="OrthoDB" id="2745134at2759"/>
<keyword evidence="1" id="KW-0472">Membrane</keyword>
<protein>
    <submittedName>
        <fullName evidence="2">Uncharacterized protein</fullName>
    </submittedName>
</protein>
<reference evidence="2" key="1">
    <citation type="journal article" date="2020" name="Nat. Commun.">
        <title>Large-scale genome sequencing of mycorrhizal fungi provides insights into the early evolution of symbiotic traits.</title>
        <authorList>
            <person name="Miyauchi S."/>
            <person name="Kiss E."/>
            <person name="Kuo A."/>
            <person name="Drula E."/>
            <person name="Kohler A."/>
            <person name="Sanchez-Garcia M."/>
            <person name="Morin E."/>
            <person name="Andreopoulos B."/>
            <person name="Barry K.W."/>
            <person name="Bonito G."/>
            <person name="Buee M."/>
            <person name="Carver A."/>
            <person name="Chen C."/>
            <person name="Cichocki N."/>
            <person name="Clum A."/>
            <person name="Culley D."/>
            <person name="Crous P.W."/>
            <person name="Fauchery L."/>
            <person name="Girlanda M."/>
            <person name="Hayes R.D."/>
            <person name="Keri Z."/>
            <person name="LaButti K."/>
            <person name="Lipzen A."/>
            <person name="Lombard V."/>
            <person name="Magnuson J."/>
            <person name="Maillard F."/>
            <person name="Murat C."/>
            <person name="Nolan M."/>
            <person name="Ohm R.A."/>
            <person name="Pangilinan J."/>
            <person name="Pereira M.F."/>
            <person name="Perotto S."/>
            <person name="Peter M."/>
            <person name="Pfister S."/>
            <person name="Riley R."/>
            <person name="Sitrit Y."/>
            <person name="Stielow J.B."/>
            <person name="Szollosi G."/>
            <person name="Zifcakova L."/>
            <person name="Stursova M."/>
            <person name="Spatafora J.W."/>
            <person name="Tedersoo L."/>
            <person name="Vaario L.M."/>
            <person name="Yamada A."/>
            <person name="Yan M."/>
            <person name="Wang P."/>
            <person name="Xu J."/>
            <person name="Bruns T."/>
            <person name="Baldrian P."/>
            <person name="Vilgalys R."/>
            <person name="Dunand C."/>
            <person name="Henrissat B."/>
            <person name="Grigoriev I.V."/>
            <person name="Hibbett D."/>
            <person name="Nagy L.G."/>
            <person name="Martin F.M."/>
        </authorList>
    </citation>
    <scope>NUCLEOTIDE SEQUENCE</scope>
    <source>
        <strain evidence="2">UH-Tt-Lm1</strain>
    </source>
</reference>
<proteinExistence type="predicted"/>
<gene>
    <name evidence="2" type="ORF">BJ322DRAFT_1051358</name>
</gene>
<organism evidence="2 3">
    <name type="scientific">Thelephora terrestris</name>
    <dbReference type="NCBI Taxonomy" id="56493"/>
    <lineage>
        <taxon>Eukaryota</taxon>
        <taxon>Fungi</taxon>
        <taxon>Dikarya</taxon>
        <taxon>Basidiomycota</taxon>
        <taxon>Agaricomycotina</taxon>
        <taxon>Agaricomycetes</taxon>
        <taxon>Thelephorales</taxon>
        <taxon>Thelephoraceae</taxon>
        <taxon>Thelephora</taxon>
    </lineage>
</organism>
<dbReference type="EMBL" id="WIUZ02000005">
    <property type="protein sequence ID" value="KAF9786683.1"/>
    <property type="molecule type" value="Genomic_DNA"/>
</dbReference>
<comment type="caution">
    <text evidence="2">The sequence shown here is derived from an EMBL/GenBank/DDBJ whole genome shotgun (WGS) entry which is preliminary data.</text>
</comment>
<sequence>MTWQFWLITGQCMYRKLTPLPSSRSNENSCEKTAFFGIALFVVCTLLAQTVLTARIYVVTMGNVMIVTGFTVITVAQCVLGLCMTILTAKKGAQTEPPIPFDAYHLCVFTQIHRSTEVAYTSLSLLYDILAFLVIVFRVRTSRVQGLKVSTILDTIAEDSTRYFMVIFTSHFVLVMTLNLGRASVAFSHGVLVYLPLMTSRIMLSLKKAADSSQSSWSLVQATTGGKSFGTGIIFSPPSRRGATTREEDNAIPLDTFCEA</sequence>
<name>A0A9P6HGR2_9AGAM</name>
<feature type="transmembrane region" description="Helical" evidence="1">
    <location>
        <begin position="34"/>
        <end position="52"/>
    </location>
</feature>
<dbReference type="Proteomes" id="UP000736335">
    <property type="component" value="Unassembled WGS sequence"/>
</dbReference>
<dbReference type="AlphaFoldDB" id="A0A9P6HGR2"/>
<keyword evidence="1" id="KW-0812">Transmembrane</keyword>
<evidence type="ECO:0000313" key="2">
    <source>
        <dbReference type="EMBL" id="KAF9786683.1"/>
    </source>
</evidence>
<evidence type="ECO:0000313" key="3">
    <source>
        <dbReference type="Proteomes" id="UP000736335"/>
    </source>
</evidence>
<evidence type="ECO:0000256" key="1">
    <source>
        <dbReference type="SAM" id="Phobius"/>
    </source>
</evidence>
<accession>A0A9P6HGR2</accession>
<feature type="transmembrane region" description="Helical" evidence="1">
    <location>
        <begin position="118"/>
        <end position="139"/>
    </location>
</feature>